<accession>A0ABV1IT03</accession>
<organism evidence="1 2">
    <name type="scientific">Anaerostipes amylophilus</name>
    <dbReference type="NCBI Taxonomy" id="2981779"/>
    <lineage>
        <taxon>Bacteria</taxon>
        <taxon>Bacillati</taxon>
        <taxon>Bacillota</taxon>
        <taxon>Clostridia</taxon>
        <taxon>Lachnospirales</taxon>
        <taxon>Lachnospiraceae</taxon>
        <taxon>Anaerostipes</taxon>
    </lineage>
</organism>
<protein>
    <submittedName>
        <fullName evidence="1">Uncharacterized protein</fullName>
    </submittedName>
</protein>
<gene>
    <name evidence="1" type="ORF">AAAU51_04010</name>
</gene>
<name>A0ABV1IT03_9FIRM</name>
<dbReference type="RefSeq" id="WP_349110434.1">
    <property type="nucleotide sequence ID" value="NZ_JBBNIN010000004.1"/>
</dbReference>
<evidence type="ECO:0000313" key="2">
    <source>
        <dbReference type="Proteomes" id="UP001482154"/>
    </source>
</evidence>
<proteinExistence type="predicted"/>
<dbReference type="EMBL" id="JBBNIN010000004">
    <property type="protein sequence ID" value="MEQ2710339.1"/>
    <property type="molecule type" value="Genomic_DNA"/>
</dbReference>
<sequence length="64" mass="7583">MNNKKKKRELTNEEIDENIFEMCSICSTTDCTGLIQVVPRTQAELESYEELYHFRPPFLPRDDD</sequence>
<dbReference type="Proteomes" id="UP001482154">
    <property type="component" value="Unassembled WGS sequence"/>
</dbReference>
<keyword evidence="2" id="KW-1185">Reference proteome</keyword>
<evidence type="ECO:0000313" key="1">
    <source>
        <dbReference type="EMBL" id="MEQ2710339.1"/>
    </source>
</evidence>
<reference evidence="1 2" key="1">
    <citation type="submission" date="2024-04" db="EMBL/GenBank/DDBJ databases">
        <title>Human intestinal bacterial collection.</title>
        <authorList>
            <person name="Pauvert C."/>
            <person name="Hitch T.C.A."/>
            <person name="Clavel T."/>
        </authorList>
    </citation>
    <scope>NUCLEOTIDE SEQUENCE [LARGE SCALE GENOMIC DNA]</scope>
    <source>
        <strain evidence="1 2">CLA-AA-H249</strain>
    </source>
</reference>
<comment type="caution">
    <text evidence="1">The sequence shown here is derived from an EMBL/GenBank/DDBJ whole genome shotgun (WGS) entry which is preliminary data.</text>
</comment>